<feature type="domain" description="Ig-like" evidence="10">
    <location>
        <begin position="49"/>
        <end position="143"/>
    </location>
</feature>
<dbReference type="SMART" id="SM00409">
    <property type="entry name" value="IG"/>
    <property type="match status" value="3"/>
</dbReference>
<dbReference type="AlphaFoldDB" id="A0AAQ4FPU6"/>
<evidence type="ECO:0000256" key="1">
    <source>
        <dbReference type="ARBA" id="ARBA00004236"/>
    </source>
</evidence>
<sequence length="353" mass="39409">MAPRIRCFAGTPWGELQASLPSLLIFVCLAGTPTKPVRAQASTAAHVEPQFAEPVQNITVSVGRKVTLSCVVDNLNNYRVAWMFVEKFTLLTLAKSVITHNSRFKVTHNGHRTWHLHIHDVQERDRGAYMCQINTSPMKSQVGYLNVVVPPKIDNNLTSDSTEVAESGDVALRCVARGTPEPEITWRREDAQDIALDAATKVPSVKGTWLNITKVSRLHMSAYLCIASNGVLPSVSKRIVLEVSFAPMIWIPNQLVGTSVDTDVTLDCNLESHPRSVTYWIRGADRLIHQNAKYSVVTMQHALYKVRMQLVIHRIRPDDYGEYHCMAKNTLGETKGTVSLYGEWATHPGTNKR</sequence>
<name>A0AAQ4FPU6_AMBAM</name>
<keyword evidence="8" id="KW-0393">Immunoglobulin domain</keyword>
<evidence type="ECO:0000256" key="2">
    <source>
        <dbReference type="ARBA" id="ARBA00022475"/>
    </source>
</evidence>
<gene>
    <name evidence="11" type="ORF">V5799_021458</name>
</gene>
<feature type="domain" description="Ig-like" evidence="10">
    <location>
        <begin position="247"/>
        <end position="339"/>
    </location>
</feature>
<dbReference type="PANTHER" id="PTHR12231:SF253">
    <property type="entry name" value="DPR-INTERACTING PROTEIN ETA, ISOFORM B-RELATED"/>
    <property type="match status" value="1"/>
</dbReference>
<dbReference type="FunFam" id="2.60.40.10:FF:000328">
    <property type="entry name" value="CLUMA_CG000981, isoform A"/>
    <property type="match status" value="1"/>
</dbReference>
<reference evidence="11 12" key="1">
    <citation type="journal article" date="2023" name="Arcadia Sci">
        <title>De novo assembly of a long-read Amblyomma americanum tick genome.</title>
        <authorList>
            <person name="Chou S."/>
            <person name="Poskanzer K.E."/>
            <person name="Rollins M."/>
            <person name="Thuy-Boun P.S."/>
        </authorList>
    </citation>
    <scope>NUCLEOTIDE SEQUENCE [LARGE SCALE GENOMIC DNA]</scope>
    <source>
        <strain evidence="11">F_SG_1</strain>
        <tissue evidence="11">Salivary glands</tissue>
    </source>
</reference>
<evidence type="ECO:0000256" key="3">
    <source>
        <dbReference type="ARBA" id="ARBA00022729"/>
    </source>
</evidence>
<dbReference type="Pfam" id="PF13927">
    <property type="entry name" value="Ig_3"/>
    <property type="match status" value="1"/>
</dbReference>
<dbReference type="SUPFAM" id="SSF48726">
    <property type="entry name" value="Immunoglobulin"/>
    <property type="match status" value="3"/>
</dbReference>
<evidence type="ECO:0000256" key="7">
    <source>
        <dbReference type="ARBA" id="ARBA00023180"/>
    </source>
</evidence>
<dbReference type="InterPro" id="IPR007110">
    <property type="entry name" value="Ig-like_dom"/>
</dbReference>
<evidence type="ECO:0000256" key="9">
    <source>
        <dbReference type="SAM" id="SignalP"/>
    </source>
</evidence>
<evidence type="ECO:0000256" key="5">
    <source>
        <dbReference type="ARBA" id="ARBA00023136"/>
    </source>
</evidence>
<dbReference type="InterPro" id="IPR051170">
    <property type="entry name" value="Neural/epithelial_adhesion"/>
</dbReference>
<dbReference type="GO" id="GO:0005886">
    <property type="term" value="C:plasma membrane"/>
    <property type="evidence" value="ECO:0007669"/>
    <property type="project" value="UniProtKB-SubCell"/>
</dbReference>
<comment type="subcellular location">
    <subcellularLocation>
        <location evidence="1">Cell membrane</location>
    </subcellularLocation>
</comment>
<keyword evidence="4" id="KW-0677">Repeat</keyword>
<evidence type="ECO:0000313" key="11">
    <source>
        <dbReference type="EMBL" id="KAK8788765.1"/>
    </source>
</evidence>
<feature type="domain" description="Ig-like" evidence="10">
    <location>
        <begin position="151"/>
        <end position="244"/>
    </location>
</feature>
<keyword evidence="3 9" id="KW-0732">Signal</keyword>
<dbReference type="InterPro" id="IPR013098">
    <property type="entry name" value="Ig_I-set"/>
</dbReference>
<protein>
    <recommendedName>
        <fullName evidence="10">Ig-like domain-containing protein</fullName>
    </recommendedName>
</protein>
<feature type="chain" id="PRO_5042901099" description="Ig-like domain-containing protein" evidence="9">
    <location>
        <begin position="40"/>
        <end position="353"/>
    </location>
</feature>
<evidence type="ECO:0000256" key="6">
    <source>
        <dbReference type="ARBA" id="ARBA00023157"/>
    </source>
</evidence>
<dbReference type="InterPro" id="IPR036179">
    <property type="entry name" value="Ig-like_dom_sf"/>
</dbReference>
<dbReference type="InterPro" id="IPR003599">
    <property type="entry name" value="Ig_sub"/>
</dbReference>
<keyword evidence="12" id="KW-1185">Reference proteome</keyword>
<accession>A0AAQ4FPU6</accession>
<dbReference type="InterPro" id="IPR013783">
    <property type="entry name" value="Ig-like_fold"/>
</dbReference>
<dbReference type="GO" id="GO:0043005">
    <property type="term" value="C:neuron projection"/>
    <property type="evidence" value="ECO:0007669"/>
    <property type="project" value="TreeGrafter"/>
</dbReference>
<feature type="signal peptide" evidence="9">
    <location>
        <begin position="1"/>
        <end position="39"/>
    </location>
</feature>
<dbReference type="Pfam" id="PF07679">
    <property type="entry name" value="I-set"/>
    <property type="match status" value="2"/>
</dbReference>
<keyword evidence="5" id="KW-0472">Membrane</keyword>
<evidence type="ECO:0000256" key="8">
    <source>
        <dbReference type="ARBA" id="ARBA00023319"/>
    </source>
</evidence>
<dbReference type="InterPro" id="IPR003598">
    <property type="entry name" value="Ig_sub2"/>
</dbReference>
<evidence type="ECO:0000313" key="12">
    <source>
        <dbReference type="Proteomes" id="UP001321473"/>
    </source>
</evidence>
<dbReference type="SMART" id="SM00408">
    <property type="entry name" value="IGc2"/>
    <property type="match status" value="3"/>
</dbReference>
<dbReference type="PROSITE" id="PS50835">
    <property type="entry name" value="IG_LIKE"/>
    <property type="match status" value="3"/>
</dbReference>
<dbReference type="Gene3D" id="2.60.40.10">
    <property type="entry name" value="Immunoglobulins"/>
    <property type="match status" value="3"/>
</dbReference>
<organism evidence="11 12">
    <name type="scientific">Amblyomma americanum</name>
    <name type="common">Lone star tick</name>
    <dbReference type="NCBI Taxonomy" id="6943"/>
    <lineage>
        <taxon>Eukaryota</taxon>
        <taxon>Metazoa</taxon>
        <taxon>Ecdysozoa</taxon>
        <taxon>Arthropoda</taxon>
        <taxon>Chelicerata</taxon>
        <taxon>Arachnida</taxon>
        <taxon>Acari</taxon>
        <taxon>Parasitiformes</taxon>
        <taxon>Ixodida</taxon>
        <taxon>Ixodoidea</taxon>
        <taxon>Ixodidae</taxon>
        <taxon>Amblyomminae</taxon>
        <taxon>Amblyomma</taxon>
    </lineage>
</organism>
<evidence type="ECO:0000259" key="10">
    <source>
        <dbReference type="PROSITE" id="PS50835"/>
    </source>
</evidence>
<dbReference type="PANTHER" id="PTHR12231">
    <property type="entry name" value="CTX-RELATED TYPE I TRANSMEMBRANE PROTEIN"/>
    <property type="match status" value="1"/>
</dbReference>
<dbReference type="CDD" id="cd00099">
    <property type="entry name" value="IgV"/>
    <property type="match status" value="1"/>
</dbReference>
<dbReference type="Proteomes" id="UP001321473">
    <property type="component" value="Unassembled WGS sequence"/>
</dbReference>
<evidence type="ECO:0000256" key="4">
    <source>
        <dbReference type="ARBA" id="ARBA00022737"/>
    </source>
</evidence>
<keyword evidence="6" id="KW-1015">Disulfide bond</keyword>
<comment type="caution">
    <text evidence="11">The sequence shown here is derived from an EMBL/GenBank/DDBJ whole genome shotgun (WGS) entry which is preliminary data.</text>
</comment>
<dbReference type="EMBL" id="JARKHS020000495">
    <property type="protein sequence ID" value="KAK8788765.1"/>
    <property type="molecule type" value="Genomic_DNA"/>
</dbReference>
<keyword evidence="2" id="KW-1003">Cell membrane</keyword>
<proteinExistence type="predicted"/>
<keyword evidence="7" id="KW-0325">Glycoprotein</keyword>